<dbReference type="AlphaFoldDB" id="A0A2G5NWN4"/>
<evidence type="ECO:0000313" key="2">
    <source>
        <dbReference type="Proteomes" id="UP000229523"/>
    </source>
</evidence>
<reference evidence="1 2" key="1">
    <citation type="journal article" date="2018" name="Front. Microbiol.">
        <title>Description and Comparative Genomics of Macrococcus caseolyticus subsp. hominis subsp. nov., Macrococcus goetzii sp. nov., Macrococcus epidermidis sp. nov., and Macrococcus bohemicus sp. nov., Novel Macrococci From Human Clinical Material With Virulence Potential and Suspected Uptake of Foreign DNA by Natural Transformation.</title>
        <authorList>
            <person name="Maslanova I."/>
            <person name="Wertheimer Z."/>
            <person name="Sedlacek I."/>
            <person name="Svec P."/>
            <person name="Indrakova A."/>
            <person name="Kovarovic V."/>
            <person name="Schumann P."/>
            <person name="Sproer C."/>
            <person name="Kralova S."/>
            <person name="Sedo O."/>
            <person name="Kristofova L."/>
            <person name="Vrbovska V."/>
            <person name="Fuzik T."/>
            <person name="Petras P."/>
            <person name="Zdrahal Z."/>
            <person name="Ruzickova V."/>
            <person name="Doskar J."/>
            <person name="Pantucek R."/>
        </authorList>
    </citation>
    <scope>NUCLEOTIDE SEQUENCE [LARGE SCALE GENOMIC DNA]</scope>
    <source>
        <strain evidence="1 2">CCM 4927</strain>
    </source>
</reference>
<protein>
    <recommendedName>
        <fullName evidence="3">Phage head-tail adapter protein</fullName>
    </recommendedName>
</protein>
<comment type="caution">
    <text evidence="1">The sequence shown here is derived from an EMBL/GenBank/DDBJ whole genome shotgun (WGS) entry which is preliminary data.</text>
</comment>
<gene>
    <name evidence="1" type="ORF">BFS35_012135</name>
</gene>
<dbReference type="Proteomes" id="UP000229523">
    <property type="component" value="Unassembled WGS sequence"/>
</dbReference>
<dbReference type="EMBL" id="MJBI02000009">
    <property type="protein sequence ID" value="RAI79302.1"/>
    <property type="molecule type" value="Genomic_DNA"/>
</dbReference>
<evidence type="ECO:0000313" key="1">
    <source>
        <dbReference type="EMBL" id="RAI79302.1"/>
    </source>
</evidence>
<accession>A0A2G5NWN4</accession>
<keyword evidence="2" id="KW-1185">Reference proteome</keyword>
<proteinExistence type="predicted"/>
<name>A0A2G5NWN4_9STAP</name>
<sequence>MRVMYKGYTPPKVTNGDLRVPVTFYKSISDDGPYPTVSTKAVFTTLCELYDSSLKDIEKIDTTNSKHIVSLNFRHPHEDYNIEHSDKFKILEGLYSGIEFDVEHFSTKSDDKEMLKVVGVSYAN</sequence>
<evidence type="ECO:0008006" key="3">
    <source>
        <dbReference type="Google" id="ProtNLM"/>
    </source>
</evidence>
<organism evidence="1 2">
    <name type="scientific">Macrococcoides goetzii</name>
    <dbReference type="NCBI Taxonomy" id="1891097"/>
    <lineage>
        <taxon>Bacteria</taxon>
        <taxon>Bacillati</taxon>
        <taxon>Bacillota</taxon>
        <taxon>Bacilli</taxon>
        <taxon>Bacillales</taxon>
        <taxon>Staphylococcaceae</taxon>
        <taxon>Macrococcoides</taxon>
    </lineage>
</organism>
<dbReference type="RefSeq" id="WP_099576866.1">
    <property type="nucleotide sequence ID" value="NZ_MJBI02000009.1"/>
</dbReference>